<keyword evidence="1" id="KW-0472">Membrane</keyword>
<dbReference type="Gramene" id="TraesCS1B03G0975000.1">
    <property type="protein sequence ID" value="TraesCS1B03G0975000.1.CDS"/>
    <property type="gene ID" value="TraesCS1B03G0975000"/>
</dbReference>
<dbReference type="Gramene" id="TraesCAD_scaffold_032602_01G000100.1">
    <property type="protein sequence ID" value="TraesCAD_scaffold_032602_01G000100.1"/>
    <property type="gene ID" value="TraesCAD_scaffold_032602_01G000100"/>
</dbReference>
<dbReference type="Gramene" id="TraesWEE_scaffold_021169_01G000200.1">
    <property type="protein sequence ID" value="TraesWEE_scaffold_021169_01G000200.1"/>
    <property type="gene ID" value="TraesWEE_scaffold_021169_01G000200"/>
</dbReference>
<evidence type="ECO:0000256" key="1">
    <source>
        <dbReference type="SAM" id="Phobius"/>
    </source>
</evidence>
<name>A0A3B5Z1Y1_WHEAT</name>
<feature type="transmembrane region" description="Helical" evidence="1">
    <location>
        <begin position="134"/>
        <end position="151"/>
    </location>
</feature>
<protein>
    <submittedName>
        <fullName evidence="2">Uncharacterized protein</fullName>
    </submittedName>
</protein>
<dbReference type="Proteomes" id="UP000019116">
    <property type="component" value="Chromosome 1B"/>
</dbReference>
<reference evidence="2" key="2">
    <citation type="submission" date="2018-10" db="UniProtKB">
        <authorList>
            <consortium name="EnsemblPlants"/>
        </authorList>
    </citation>
    <scope>IDENTIFICATION</scope>
</reference>
<keyword evidence="1" id="KW-1133">Transmembrane helix</keyword>
<dbReference type="PANTHER" id="PTHR33115">
    <property type="entry name" value="ARM REPEAT SUPERFAMILY PROTEIN"/>
    <property type="match status" value="1"/>
</dbReference>
<dbReference type="OrthoDB" id="694583at2759"/>
<keyword evidence="3" id="KW-1185">Reference proteome</keyword>
<keyword evidence="1" id="KW-0812">Transmembrane</keyword>
<accession>A0A3B5Z1Y1</accession>
<dbReference type="InterPro" id="IPR016024">
    <property type="entry name" value="ARM-type_fold"/>
</dbReference>
<dbReference type="AlphaFoldDB" id="A0A3B5Z1Y1"/>
<dbReference type="SUPFAM" id="SSF48371">
    <property type="entry name" value="ARM repeat"/>
    <property type="match status" value="1"/>
</dbReference>
<dbReference type="InterPro" id="IPR011989">
    <property type="entry name" value="ARM-like"/>
</dbReference>
<dbReference type="PANTHER" id="PTHR33115:SF58">
    <property type="entry name" value="CONDENSIN COMPLEX SUBUNIT 1 C-TERMINAL DOMAIN-CONTAINING PROTEIN"/>
    <property type="match status" value="1"/>
</dbReference>
<dbReference type="Gramene" id="TraesCS1B02G357100.1">
    <property type="protein sequence ID" value="TraesCS1B02G357100.1"/>
    <property type="gene ID" value="TraesCS1B02G357100"/>
</dbReference>
<organism evidence="2">
    <name type="scientific">Triticum aestivum</name>
    <name type="common">Wheat</name>
    <dbReference type="NCBI Taxonomy" id="4565"/>
    <lineage>
        <taxon>Eukaryota</taxon>
        <taxon>Viridiplantae</taxon>
        <taxon>Streptophyta</taxon>
        <taxon>Embryophyta</taxon>
        <taxon>Tracheophyta</taxon>
        <taxon>Spermatophyta</taxon>
        <taxon>Magnoliopsida</taxon>
        <taxon>Liliopsida</taxon>
        <taxon>Poales</taxon>
        <taxon>Poaceae</taxon>
        <taxon>BOP clade</taxon>
        <taxon>Pooideae</taxon>
        <taxon>Triticodae</taxon>
        <taxon>Triticeae</taxon>
        <taxon>Triticinae</taxon>
        <taxon>Triticum</taxon>
    </lineage>
</organism>
<evidence type="ECO:0000313" key="3">
    <source>
        <dbReference type="Proteomes" id="UP000019116"/>
    </source>
</evidence>
<evidence type="ECO:0000313" key="2">
    <source>
        <dbReference type="EnsemblPlants" id="TraesCS1B02G357100.1"/>
    </source>
</evidence>
<feature type="transmembrane region" description="Helical" evidence="1">
    <location>
        <begin position="46"/>
        <end position="70"/>
    </location>
</feature>
<sequence length="672" mass="76069">MSFVTMLMARIVFVMRRFENRRPRRGTLVDDSNWREVVFANSYGLLIGYLSMAVKGLGFLVLTWTTVVLLGGYVSTLKKKDFWSLAFITLVQTAGIFDVLLTEKLSYIWDSVLAILSIRYAVIDNNPLQRKRQVLANVLALVQLVLFVILLCPLAAVYMFGLLISSGISVWRLIQHDYGRDADGLGNLKPALDVLYSIALLQGVIFCYKTVFGFAEGPVVNRIVKAREFGDEARVGISDYLLETIVGCEKDPSFARGRNLITYAIDLMWSKSPNDYVSGVRILDAFARRMEMVGKKYNEENITYDQWTLKRFMEEHILMKHQIMSASSAVLQKLLQTLSLRSMCDRETRGCAARIVANIAQGIRLDEFPRGVDYISSLINTFQAYSLLQPYQLEWAQEIYQQKWDKMAPHLRSLDRDAKGDSDGELLNAHKELMVQGFRILGKLATNNDNCRIMLDTPRLLQKIMAPVTSDLLHQIDHDAWHSIVEGSLKVIINLMVAATGKTGTMLRSKISSSKEAISTIGRILECDKCDQKLQEYAILVLRFLYMDTSLILENAGREKFIEMLLVDIMTDDNKDKEDRRAAAASALIALCSKTETGAKSIIMANDNVVNNLTIMILENGTFRLIATKILEYLCIHCTSTNDDENVKRLKKVMTDAVTKFVGHQKKHKQEL</sequence>
<dbReference type="Gene3D" id="1.25.10.10">
    <property type="entry name" value="Leucine-rich Repeat Variant"/>
    <property type="match status" value="1"/>
</dbReference>
<dbReference type="EnsemblPlants" id="TraesCS1B02G357100.1">
    <property type="protein sequence ID" value="TraesCS1B02G357100.1"/>
    <property type="gene ID" value="TraesCS1B02G357100"/>
</dbReference>
<proteinExistence type="predicted"/>
<reference evidence="2" key="1">
    <citation type="submission" date="2018-08" db="EMBL/GenBank/DDBJ databases">
        <authorList>
            <person name="Rossello M."/>
        </authorList>
    </citation>
    <scope>NUCLEOTIDE SEQUENCE [LARGE SCALE GENOMIC DNA]</scope>
    <source>
        <strain evidence="2">cv. Chinese Spring</strain>
    </source>
</reference>
<feature type="transmembrane region" description="Helical" evidence="1">
    <location>
        <begin position="82"/>
        <end position="100"/>
    </location>
</feature>
<dbReference type="STRING" id="4565.A0A3B5Z1Y1"/>